<dbReference type="Proteomes" id="UP000294335">
    <property type="component" value="Unassembled WGS sequence"/>
</dbReference>
<dbReference type="EMBL" id="OPYN01000187">
    <property type="protein sequence ID" value="SPO62885.1"/>
    <property type="molecule type" value="Genomic_DNA"/>
</dbReference>
<sequence>MSVVSRSGLCRQHPALPWGDLVEEVGQLQGLAGDVAFDELAAEQFLQAETSTRCVACTGFFSGDRSHKDNAGFEYGAVPVGAGSPAKRPVQATSIPR</sequence>
<evidence type="ECO:0000313" key="1">
    <source>
        <dbReference type="EMBL" id="SPO62885.1"/>
    </source>
</evidence>
<gene>
    <name evidence="1" type="ORF">JV551A3_V1_1870086</name>
</gene>
<comment type="caution">
    <text evidence="1">The sequence shown here is derived from an EMBL/GenBank/DDBJ whole genome shotgun (WGS) entry which is preliminary data.</text>
</comment>
<name>A0AAQ1PCZ6_9PSED</name>
<keyword evidence="2" id="KW-1185">Reference proteome</keyword>
<organism evidence="1 2">
    <name type="scientific">Pseudomonas inefficax</name>
    <dbReference type="NCBI Taxonomy" id="2078786"/>
    <lineage>
        <taxon>Bacteria</taxon>
        <taxon>Pseudomonadati</taxon>
        <taxon>Pseudomonadota</taxon>
        <taxon>Gammaproteobacteria</taxon>
        <taxon>Pseudomonadales</taxon>
        <taxon>Pseudomonadaceae</taxon>
        <taxon>Pseudomonas</taxon>
    </lineage>
</organism>
<proteinExistence type="predicted"/>
<reference evidence="1 2" key="1">
    <citation type="submission" date="2018-02" db="EMBL/GenBank/DDBJ databases">
        <authorList>
            <person name="Dubost A."/>
        </authorList>
    </citation>
    <scope>NUCLEOTIDE SEQUENCE [LARGE SCALE GENOMIC DNA]</scope>
    <source>
        <strain evidence="2">JV551A3</strain>
    </source>
</reference>
<evidence type="ECO:0000313" key="2">
    <source>
        <dbReference type="Proteomes" id="UP000294335"/>
    </source>
</evidence>
<accession>A0AAQ1PCZ6</accession>
<dbReference type="AlphaFoldDB" id="A0AAQ1PCZ6"/>
<protein>
    <submittedName>
        <fullName evidence="1">Uncharacterized protein</fullName>
    </submittedName>
</protein>